<dbReference type="KEGG" id="mmu:19250"/>
<evidence type="ECO:0000313" key="2">
    <source>
        <dbReference type="MGI" id="MGI:102467"/>
    </source>
</evidence>
<dbReference type="MGI" id="MGI:102467">
    <property type="gene designation" value="Ptpn14"/>
</dbReference>
<dbReference type="DNASU" id="19250"/>
<reference evidence="1" key="2">
    <citation type="journal article" date="2000" name="Genome Res.">
        <title>Normalization and subtraction of cap-trapper-selected cDNAs to prepare full-length cDNA libraries for rapid discovery of new genes.</title>
        <authorList>
            <person name="Carninci P."/>
            <person name="Shibata Y."/>
            <person name="Hayatsu N."/>
            <person name="Sugahara Y."/>
            <person name="Shibata K."/>
            <person name="Itoh M."/>
            <person name="Konno H."/>
            <person name="Okazaki Y."/>
            <person name="Muramatsu M."/>
            <person name="Hayashizaki Y."/>
        </authorList>
    </citation>
    <scope>NUCLEOTIDE SEQUENCE</scope>
    <source>
        <strain evidence="1">C57BL/6J</strain>
        <tissue evidence="1">Cecum</tissue>
    </source>
</reference>
<name>Q3UW79_MOUSE</name>
<dbReference type="BioGRID-ORCS" id="19250">
    <property type="hits" value="0 hits in 82 CRISPR screens"/>
</dbReference>
<accession>Q3UW79</accession>
<dbReference type="RefSeq" id="NP_033002.2">
    <property type="nucleotide sequence ID" value="NM_008976.2"/>
</dbReference>
<dbReference type="CTD" id="5784"/>
<dbReference type="AGR" id="MGI:102467"/>
<organism evidence="1">
    <name type="scientific">Mus musculus</name>
    <name type="common">Mouse</name>
    <dbReference type="NCBI Taxonomy" id="10090"/>
    <lineage>
        <taxon>Eukaryota</taxon>
        <taxon>Metazoa</taxon>
        <taxon>Chordata</taxon>
        <taxon>Craniata</taxon>
        <taxon>Vertebrata</taxon>
        <taxon>Euteleostomi</taxon>
        <taxon>Mammalia</taxon>
        <taxon>Eutheria</taxon>
        <taxon>Euarchontoglires</taxon>
        <taxon>Glires</taxon>
        <taxon>Rodentia</taxon>
        <taxon>Myomorpha</taxon>
        <taxon>Muroidea</taxon>
        <taxon>Muridae</taxon>
        <taxon>Murinae</taxon>
        <taxon>Mus</taxon>
        <taxon>Mus</taxon>
    </lineage>
</organism>
<reference evidence="1" key="4">
    <citation type="journal article" date="2001" name="Nature">
        <title>Functional annotation of a full-length mouse cDNA collection.</title>
        <authorList>
            <consortium name="The RIKEN Genome Exploration Research Group Phase II Team and the FANTOM Consortium"/>
        </authorList>
    </citation>
    <scope>NUCLEOTIDE SEQUENCE</scope>
    <source>
        <strain evidence="1">C57BL/6J</strain>
        <tissue evidence="1">Cecum</tissue>
    </source>
</reference>
<reference evidence="1" key="6">
    <citation type="submission" date="2004-03" db="EMBL/GenBank/DDBJ databases">
        <authorList>
            <person name="Arakawa T."/>
            <person name="Carninci P."/>
            <person name="Fukuda S."/>
            <person name="Hashizume W."/>
            <person name="Hayashida K."/>
            <person name="Hori F."/>
            <person name="Iida J."/>
            <person name="Imamura K."/>
            <person name="Imotani K."/>
            <person name="Itoh M."/>
            <person name="Kanagawa S."/>
            <person name="Kawai J."/>
            <person name="Kojima M."/>
            <person name="Konno H."/>
            <person name="Murata M."/>
            <person name="Nakamura M."/>
            <person name="Ninomiya N."/>
            <person name="Nishiyori H."/>
            <person name="Nomura K."/>
            <person name="Ohno M."/>
            <person name="Sakazume N."/>
            <person name="Sano H."/>
            <person name="Sasaki D."/>
            <person name="Shibata K."/>
            <person name="Shiraki T."/>
            <person name="Tagami M."/>
            <person name="Tagami Y."/>
            <person name="Waki K."/>
            <person name="Watahiki A."/>
            <person name="Muramatsu M."/>
            <person name="Hayashizaki Y."/>
        </authorList>
    </citation>
    <scope>NUCLEOTIDE SEQUENCE</scope>
    <source>
        <strain evidence="1">C57BL/6J</strain>
        <tissue evidence="1">Cecum</tissue>
    </source>
</reference>
<sequence>MVNCCIESDSWATLLPAGPSFTKSAQSLSKDSREWLDRPWISYPKFFGHIIFFEPCHNVRIGNCDATPQEDCAPALRATSPGLLACPLYRVVTCDLCSGDSSPDTACL</sequence>
<dbReference type="AlphaFoldDB" id="Q3UW79"/>
<reference evidence="1" key="1">
    <citation type="journal article" date="1999" name="Methods Enzymol.">
        <title>High-efficiency full-length cDNA cloning.</title>
        <authorList>
            <person name="Carninci P."/>
            <person name="Hayashizaki Y."/>
        </authorList>
    </citation>
    <scope>NUCLEOTIDE SEQUENCE</scope>
    <source>
        <strain evidence="1">C57BL/6J</strain>
        <tissue evidence="1">Cecum</tissue>
    </source>
</reference>
<dbReference type="EMBL" id="AK136544">
    <property type="protein sequence ID" value="BAE23038.1"/>
    <property type="molecule type" value="mRNA"/>
</dbReference>
<proteinExistence type="evidence at transcript level"/>
<protein>
    <submittedName>
        <fullName evidence="1">Uncharacterized protein</fullName>
    </submittedName>
</protein>
<reference evidence="1" key="5">
    <citation type="journal article" date="2002" name="Nature">
        <title>Analysis of the mouse transcriptome based on functional annotation of 60,770 full-length cDNAs.</title>
        <authorList>
            <consortium name="The FANTOM Consortium and the RIKEN Genome Exploration Research Group Phase I and II Team"/>
        </authorList>
    </citation>
    <scope>NUCLEOTIDE SEQUENCE</scope>
    <source>
        <strain evidence="1">C57BL/6J</strain>
        <tissue evidence="1">Cecum</tissue>
    </source>
</reference>
<reference evidence="1" key="3">
    <citation type="journal article" date="2000" name="Genome Res.">
        <title>RIKEN integrated sequence analysis (RISA) system--384-format sequencing pipeline with 384 multicapillary sequencer.</title>
        <authorList>
            <person name="Shibata K."/>
            <person name="Itoh M."/>
            <person name="Aizawa K."/>
            <person name="Nagaoka S."/>
            <person name="Sasaki N."/>
            <person name="Carninci P."/>
            <person name="Konno H."/>
            <person name="Akiyama J."/>
            <person name="Nishi K."/>
            <person name="Kitsunai T."/>
            <person name="Tashiro H."/>
            <person name="Itoh M."/>
            <person name="Sumi N."/>
            <person name="Ishii Y."/>
            <person name="Nakamura S."/>
            <person name="Hazama M."/>
            <person name="Nishine T."/>
            <person name="Harada A."/>
            <person name="Yamamoto R."/>
            <person name="Matsumoto H."/>
            <person name="Sakaguchi S."/>
            <person name="Ikegami T."/>
            <person name="Kashiwagi K."/>
            <person name="Fujiwake S."/>
            <person name="Inoue K."/>
            <person name="Togawa Y."/>
            <person name="Izawa M."/>
            <person name="Ohara E."/>
            <person name="Watahiki M."/>
            <person name="Yoneda Y."/>
            <person name="Ishikawa T."/>
            <person name="Ozawa K."/>
            <person name="Tanaka T."/>
            <person name="Matsuura S."/>
            <person name="Kawai J."/>
            <person name="Okazaki Y."/>
            <person name="Muramatsu M."/>
            <person name="Inoue Y."/>
            <person name="Kira A."/>
            <person name="Hayashizaki Y."/>
        </authorList>
    </citation>
    <scope>NUCLEOTIDE SEQUENCE</scope>
    <source>
        <strain evidence="1">C57BL/6J</strain>
        <tissue evidence="1">Cecum</tissue>
    </source>
</reference>
<evidence type="ECO:0000313" key="1">
    <source>
        <dbReference type="EMBL" id="BAE23038.1"/>
    </source>
</evidence>
<gene>
    <name evidence="2" type="primary">Ptpn14</name>
</gene>
<dbReference type="OrthoDB" id="10012364at2759"/>
<reference evidence="1" key="7">
    <citation type="journal article" date="2005" name="Science">
        <title>The Transcriptional Landscape of the Mammalian Genome.</title>
        <authorList>
            <consortium name="The FANTOM Consortium"/>
            <consortium name="Riken Genome Exploration Research Group and Genome Science Group (Genome Network Project Core Group)"/>
        </authorList>
    </citation>
    <scope>NUCLEOTIDE SEQUENCE</scope>
    <source>
        <strain evidence="1">C57BL/6J</strain>
        <tissue evidence="1">Cecum</tissue>
    </source>
</reference>
<dbReference type="GeneID" id="19250"/>
<reference evidence="1" key="8">
    <citation type="journal article" date="2005" name="Science">
        <title>Antisense Transcription in the Mammalian Transcriptome.</title>
        <authorList>
            <consortium name="RIKEN Genome Exploration Research Group and Genome Science Group (Genome Network Project Core Group) and the FANTOM Consortium"/>
        </authorList>
    </citation>
    <scope>NUCLEOTIDE SEQUENCE</scope>
    <source>
        <strain evidence="1">C57BL/6J</strain>
        <tissue evidence="1">Cecum</tissue>
    </source>
</reference>